<keyword evidence="6 13" id="KW-0808">Transferase</keyword>
<feature type="binding site" evidence="14">
    <location>
        <position position="228"/>
    </location>
    <ligand>
        <name>ATP</name>
        <dbReference type="ChEBI" id="CHEBI:30616"/>
    </ligand>
</feature>
<dbReference type="EMBL" id="BMGH01000001">
    <property type="protein sequence ID" value="GGC99329.1"/>
    <property type="molecule type" value="Genomic_DNA"/>
</dbReference>
<feature type="binding site" evidence="14">
    <location>
        <position position="59"/>
    </location>
    <ligand>
        <name>ATP</name>
        <dbReference type="ChEBI" id="CHEBI:30616"/>
    </ligand>
</feature>
<dbReference type="GO" id="GO:0006450">
    <property type="term" value="P:regulation of translational fidelity"/>
    <property type="evidence" value="ECO:0007669"/>
    <property type="project" value="TreeGrafter"/>
</dbReference>
<feature type="binding site" evidence="14">
    <location>
        <position position="64"/>
    </location>
    <ligand>
        <name>L-threonine</name>
        <dbReference type="ChEBI" id="CHEBI:57926"/>
    </ligand>
</feature>
<evidence type="ECO:0000256" key="6">
    <source>
        <dbReference type="ARBA" id="ARBA00022679"/>
    </source>
</evidence>
<comment type="catalytic activity">
    <reaction evidence="12 13">
        <text>L-threonine + hydrogencarbonate + ATP = L-threonylcarbamoyladenylate + diphosphate + H2O</text>
        <dbReference type="Rhea" id="RHEA:36407"/>
        <dbReference type="ChEBI" id="CHEBI:15377"/>
        <dbReference type="ChEBI" id="CHEBI:17544"/>
        <dbReference type="ChEBI" id="CHEBI:30616"/>
        <dbReference type="ChEBI" id="CHEBI:33019"/>
        <dbReference type="ChEBI" id="CHEBI:57926"/>
        <dbReference type="ChEBI" id="CHEBI:73682"/>
        <dbReference type="EC" id="2.7.7.87"/>
    </reaction>
</comment>
<dbReference type="InterPro" id="IPR050156">
    <property type="entry name" value="TC-AMP_synthase_SUA5"/>
</dbReference>
<dbReference type="AlphaFoldDB" id="A0A8J2V435"/>
<dbReference type="GO" id="GO:0003725">
    <property type="term" value="F:double-stranded RNA binding"/>
    <property type="evidence" value="ECO:0007669"/>
    <property type="project" value="UniProtKB-UniRule"/>
</dbReference>
<dbReference type="InterPro" id="IPR017945">
    <property type="entry name" value="DHBP_synth_RibB-like_a/b_dom"/>
</dbReference>
<evidence type="ECO:0000256" key="5">
    <source>
        <dbReference type="ARBA" id="ARBA00022490"/>
    </source>
</evidence>
<name>A0A8J2V435_9PROT</name>
<dbReference type="Pfam" id="PF03481">
    <property type="entry name" value="Sua5_C"/>
    <property type="match status" value="1"/>
</dbReference>
<dbReference type="GO" id="GO:0005737">
    <property type="term" value="C:cytoplasm"/>
    <property type="evidence" value="ECO:0007669"/>
    <property type="project" value="UniProtKB-SubCell"/>
</dbReference>
<dbReference type="GO" id="GO:0008033">
    <property type="term" value="P:tRNA processing"/>
    <property type="evidence" value="ECO:0007669"/>
    <property type="project" value="UniProtKB-KW"/>
</dbReference>
<evidence type="ECO:0000256" key="10">
    <source>
        <dbReference type="ARBA" id="ARBA00022840"/>
    </source>
</evidence>
<evidence type="ECO:0000256" key="3">
    <source>
        <dbReference type="ARBA" id="ARBA00012584"/>
    </source>
</evidence>
<sequence length="313" mass="31991">MSHPIVAYSPEAAGQAARILSDGGLVAVPTETVYGLAADATDDRAVARIYEAKGRPSFNPLIIHVTGLEMASRYAVISPLAETLAAAFWPGPLTMVLPVRPDSGLSTLVTAGLDTVAIRCPQSLPAQAILAALGRPFAAPSANPSGGLSPTSAAHVAAALGEKVDMILDDGPSSVGVESTIIAVGETLTLLRPGSITVAQIEKITGQGVEVKEQTGTILAPGMMESHYAPKALLRLNATAPETGEAFLGFGATTAPGALNLSPSGDLTEAAANLFAFLHRLDDTANRIAVAPIPDTGLGIAINDRLRRAAAPR</sequence>
<keyword evidence="8 13" id="KW-0548">Nucleotidyltransferase</keyword>
<evidence type="ECO:0000256" key="8">
    <source>
        <dbReference type="ARBA" id="ARBA00022695"/>
    </source>
</evidence>
<feature type="binding site" evidence="14">
    <location>
        <position position="115"/>
    </location>
    <ligand>
        <name>ATP</name>
        <dbReference type="ChEBI" id="CHEBI:30616"/>
    </ligand>
</feature>
<evidence type="ECO:0000256" key="1">
    <source>
        <dbReference type="ARBA" id="ARBA00004496"/>
    </source>
</evidence>
<proteinExistence type="inferred from homology"/>
<keyword evidence="9 13" id="KW-0547">Nucleotide-binding</keyword>
<comment type="subcellular location">
    <subcellularLocation>
        <location evidence="1 13">Cytoplasm</location>
    </subcellularLocation>
</comment>
<dbReference type="Gene3D" id="3.90.870.10">
    <property type="entry name" value="DHBP synthase"/>
    <property type="match status" value="1"/>
</dbReference>
<feature type="binding site" evidence="14">
    <location>
        <position position="192"/>
    </location>
    <ligand>
        <name>ATP</name>
        <dbReference type="ChEBI" id="CHEBI:30616"/>
    </ligand>
</feature>
<dbReference type="GO" id="GO:0061710">
    <property type="term" value="F:L-threonylcarbamoyladenylate synthase"/>
    <property type="evidence" value="ECO:0007669"/>
    <property type="project" value="UniProtKB-EC"/>
</dbReference>
<feature type="domain" description="YrdC-like" evidence="15">
    <location>
        <begin position="10"/>
        <end position="196"/>
    </location>
</feature>
<feature type="binding site" evidence="14">
    <location>
        <position position="179"/>
    </location>
    <ligand>
        <name>L-threonine</name>
        <dbReference type="ChEBI" id="CHEBI:57926"/>
    </ligand>
</feature>
<dbReference type="InterPro" id="IPR038385">
    <property type="entry name" value="Sua5/YwlC_C"/>
</dbReference>
<protein>
    <recommendedName>
        <fullName evidence="4 13">Threonylcarbamoyl-AMP synthase</fullName>
        <shortName evidence="13">TC-AMP synthase</shortName>
        <ecNumber evidence="3 13">2.7.7.87</ecNumber>
    </recommendedName>
    <alternativeName>
        <fullName evidence="11 13">L-threonylcarbamoyladenylate synthase</fullName>
    </alternativeName>
</protein>
<evidence type="ECO:0000256" key="14">
    <source>
        <dbReference type="PIRSR" id="PIRSR004930-1"/>
    </source>
</evidence>
<dbReference type="PANTHER" id="PTHR17490:SF16">
    <property type="entry name" value="THREONYLCARBAMOYL-AMP SYNTHASE"/>
    <property type="match status" value="1"/>
</dbReference>
<dbReference type="EC" id="2.7.7.87" evidence="3 13"/>
<evidence type="ECO:0000256" key="2">
    <source>
        <dbReference type="ARBA" id="ARBA00007663"/>
    </source>
</evidence>
<gene>
    <name evidence="16" type="ORF">GCM10011342_05400</name>
</gene>
<keyword evidence="17" id="KW-1185">Reference proteome</keyword>
<dbReference type="GO" id="GO:0000049">
    <property type="term" value="F:tRNA binding"/>
    <property type="evidence" value="ECO:0007669"/>
    <property type="project" value="TreeGrafter"/>
</dbReference>
<evidence type="ECO:0000256" key="9">
    <source>
        <dbReference type="ARBA" id="ARBA00022741"/>
    </source>
</evidence>
<feature type="binding site" evidence="14">
    <location>
        <position position="149"/>
    </location>
    <ligand>
        <name>ATP</name>
        <dbReference type="ChEBI" id="CHEBI:30616"/>
    </ligand>
</feature>
<evidence type="ECO:0000256" key="12">
    <source>
        <dbReference type="ARBA" id="ARBA00048366"/>
    </source>
</evidence>
<accession>A0A8J2V435</accession>
<keyword evidence="10 13" id="KW-0067">ATP-binding</keyword>
<evidence type="ECO:0000313" key="16">
    <source>
        <dbReference type="EMBL" id="GGC99329.1"/>
    </source>
</evidence>
<feature type="binding site" evidence="14">
    <location>
        <position position="55"/>
    </location>
    <ligand>
        <name>ATP</name>
        <dbReference type="ChEBI" id="CHEBI:30616"/>
    </ligand>
</feature>
<feature type="binding site" evidence="14">
    <location>
        <position position="32"/>
    </location>
    <ligand>
        <name>L-threonine</name>
        <dbReference type="ChEBI" id="CHEBI:57926"/>
    </ligand>
</feature>
<reference evidence="16" key="2">
    <citation type="submission" date="2020-09" db="EMBL/GenBank/DDBJ databases">
        <authorList>
            <person name="Sun Q."/>
            <person name="Zhou Y."/>
        </authorList>
    </citation>
    <scope>NUCLEOTIDE SEQUENCE</scope>
    <source>
        <strain evidence="16">CGMCC 1.12921</strain>
    </source>
</reference>
<evidence type="ECO:0000313" key="17">
    <source>
        <dbReference type="Proteomes" id="UP000613582"/>
    </source>
</evidence>
<dbReference type="GO" id="GO:0005524">
    <property type="term" value="F:ATP binding"/>
    <property type="evidence" value="ECO:0007669"/>
    <property type="project" value="UniProtKB-UniRule"/>
</dbReference>
<dbReference type="SUPFAM" id="SSF55821">
    <property type="entry name" value="YrdC/RibB"/>
    <property type="match status" value="1"/>
</dbReference>
<comment type="similarity">
    <text evidence="2 13">Belongs to the SUA5 family.</text>
</comment>
<feature type="binding site" evidence="14">
    <location>
        <position position="119"/>
    </location>
    <ligand>
        <name>L-threonine</name>
        <dbReference type="ChEBI" id="CHEBI:57926"/>
    </ligand>
</feature>
<dbReference type="Pfam" id="PF01300">
    <property type="entry name" value="Sua5_yciO_yrdC"/>
    <property type="match status" value="1"/>
</dbReference>
<dbReference type="Proteomes" id="UP000613582">
    <property type="component" value="Unassembled WGS sequence"/>
</dbReference>
<dbReference type="PANTHER" id="PTHR17490">
    <property type="entry name" value="SUA5"/>
    <property type="match status" value="1"/>
</dbReference>
<dbReference type="InterPro" id="IPR006070">
    <property type="entry name" value="Sua5-like_dom"/>
</dbReference>
<evidence type="ECO:0000256" key="7">
    <source>
        <dbReference type="ARBA" id="ARBA00022694"/>
    </source>
</evidence>
<dbReference type="InterPro" id="IPR010923">
    <property type="entry name" value="T(6)A37_SUA5"/>
</dbReference>
<keyword evidence="7 13" id="KW-0819">tRNA processing</keyword>
<evidence type="ECO:0000256" key="4">
    <source>
        <dbReference type="ARBA" id="ARBA00015492"/>
    </source>
</evidence>
<feature type="binding site" evidence="14">
    <location>
        <position position="139"/>
    </location>
    <ligand>
        <name>L-threonine</name>
        <dbReference type="ChEBI" id="CHEBI:57926"/>
    </ligand>
</feature>
<organism evidence="16 17">
    <name type="scientific">Aquisalinus flavus</name>
    <dbReference type="NCBI Taxonomy" id="1526572"/>
    <lineage>
        <taxon>Bacteria</taxon>
        <taxon>Pseudomonadati</taxon>
        <taxon>Pseudomonadota</taxon>
        <taxon>Alphaproteobacteria</taxon>
        <taxon>Parvularculales</taxon>
        <taxon>Parvularculaceae</taxon>
        <taxon>Aquisalinus</taxon>
    </lineage>
</organism>
<comment type="caution">
    <text evidence="16">The sequence shown here is derived from an EMBL/GenBank/DDBJ whole genome shotgun (WGS) entry which is preliminary data.</text>
</comment>
<comment type="function">
    <text evidence="13">Required for the formation of a threonylcarbamoyl group on adenosine at position 37 (t(6)A37) in tRNAs that read codons beginning with adenine.</text>
</comment>
<dbReference type="NCBIfam" id="TIGR00057">
    <property type="entry name" value="L-threonylcarbamoyladenylate synthase"/>
    <property type="match status" value="1"/>
</dbReference>
<reference evidence="16" key="1">
    <citation type="journal article" date="2014" name="Int. J. Syst. Evol. Microbiol.">
        <title>Complete genome sequence of Corynebacterium casei LMG S-19264T (=DSM 44701T), isolated from a smear-ripened cheese.</title>
        <authorList>
            <consortium name="US DOE Joint Genome Institute (JGI-PGF)"/>
            <person name="Walter F."/>
            <person name="Albersmeier A."/>
            <person name="Kalinowski J."/>
            <person name="Ruckert C."/>
        </authorList>
    </citation>
    <scope>NUCLEOTIDE SEQUENCE</scope>
    <source>
        <strain evidence="16">CGMCC 1.12921</strain>
    </source>
</reference>
<keyword evidence="5 13" id="KW-0963">Cytoplasm</keyword>
<dbReference type="RefSeq" id="WP_188159750.1">
    <property type="nucleotide sequence ID" value="NZ_BMGH01000001.1"/>
</dbReference>
<evidence type="ECO:0000256" key="11">
    <source>
        <dbReference type="ARBA" id="ARBA00029774"/>
    </source>
</evidence>
<feature type="binding site" evidence="14">
    <location>
        <position position="141"/>
    </location>
    <ligand>
        <name>ATP</name>
        <dbReference type="ChEBI" id="CHEBI:30616"/>
    </ligand>
</feature>
<evidence type="ECO:0000256" key="13">
    <source>
        <dbReference type="PIRNR" id="PIRNR004930"/>
    </source>
</evidence>
<evidence type="ECO:0000259" key="15">
    <source>
        <dbReference type="PROSITE" id="PS51163"/>
    </source>
</evidence>
<dbReference type="PIRSF" id="PIRSF004930">
    <property type="entry name" value="Tln_factor_SUA5"/>
    <property type="match status" value="1"/>
</dbReference>
<dbReference type="Gene3D" id="3.40.50.11030">
    <property type="entry name" value="Threonylcarbamoyl-AMP synthase, C-terminal domain"/>
    <property type="match status" value="1"/>
</dbReference>
<dbReference type="PROSITE" id="PS51163">
    <property type="entry name" value="YRDC"/>
    <property type="match status" value="1"/>
</dbReference>
<dbReference type="InterPro" id="IPR005145">
    <property type="entry name" value="Sua5_C"/>
</dbReference>